<keyword evidence="1" id="KW-1133">Transmembrane helix</keyword>
<sequence>MWDWQPYVTGSIIRSVLSGLVILPALGFSILVLRKPGAKHDHTRRWVDFTKVALGLWSILTPPPPFRSSLLSLVYWIILAVSYARRQNGGYFPYPAGIDYLIYVSGLIGYLGNVALLLAFFSLAHVLTQLRSGAESDDSKAYRVGKKIVLGLSALITLVAVAIFGCIVAAAVLLEVLPGRDRYVPGDWDNAIRLGLAAEYMGAINIGFLLVAALGLAGYAFVSFKAARGSPTQTVNSLSLTLETGPSPSKYVADPSLWNFTSCVMAVTGYYWAYGPSYIAAAIIDAILIVWPSFVALMVLYVLASNNAFSLSRLHYQEEDDEQRVWNERTQST</sequence>
<gene>
    <name evidence="2" type="ORF">CSAL01_00284</name>
</gene>
<keyword evidence="3" id="KW-1185">Reference proteome</keyword>
<feature type="transmembrane region" description="Helical" evidence="1">
    <location>
        <begin position="200"/>
        <end position="222"/>
    </location>
</feature>
<feature type="transmembrane region" description="Helical" evidence="1">
    <location>
        <begin position="54"/>
        <end position="80"/>
    </location>
</feature>
<dbReference type="EMBL" id="JFFI01000312">
    <property type="protein sequence ID" value="KXH68411.1"/>
    <property type="molecule type" value="Genomic_DNA"/>
</dbReference>
<protein>
    <submittedName>
        <fullName evidence="2">Uncharacterized protein</fullName>
    </submittedName>
</protein>
<feature type="transmembrane region" description="Helical" evidence="1">
    <location>
        <begin position="148"/>
        <end position="174"/>
    </location>
</feature>
<feature type="transmembrane region" description="Helical" evidence="1">
    <location>
        <begin position="256"/>
        <end position="273"/>
    </location>
</feature>
<comment type="caution">
    <text evidence="2">The sequence shown here is derived from an EMBL/GenBank/DDBJ whole genome shotgun (WGS) entry which is preliminary data.</text>
</comment>
<proteinExistence type="predicted"/>
<feature type="transmembrane region" description="Helical" evidence="1">
    <location>
        <begin position="279"/>
        <end position="304"/>
    </location>
</feature>
<evidence type="ECO:0000313" key="3">
    <source>
        <dbReference type="Proteomes" id="UP000070121"/>
    </source>
</evidence>
<dbReference type="OrthoDB" id="4844107at2759"/>
<feature type="transmembrane region" description="Helical" evidence="1">
    <location>
        <begin position="100"/>
        <end position="127"/>
    </location>
</feature>
<feature type="transmembrane region" description="Helical" evidence="1">
    <location>
        <begin position="12"/>
        <end position="33"/>
    </location>
</feature>
<organism evidence="2 3">
    <name type="scientific">Colletotrichum salicis</name>
    <dbReference type="NCBI Taxonomy" id="1209931"/>
    <lineage>
        <taxon>Eukaryota</taxon>
        <taxon>Fungi</taxon>
        <taxon>Dikarya</taxon>
        <taxon>Ascomycota</taxon>
        <taxon>Pezizomycotina</taxon>
        <taxon>Sordariomycetes</taxon>
        <taxon>Hypocreomycetidae</taxon>
        <taxon>Glomerellales</taxon>
        <taxon>Glomerellaceae</taxon>
        <taxon>Colletotrichum</taxon>
        <taxon>Colletotrichum acutatum species complex</taxon>
    </lineage>
</organism>
<evidence type="ECO:0000313" key="2">
    <source>
        <dbReference type="EMBL" id="KXH68411.1"/>
    </source>
</evidence>
<reference evidence="2 3" key="1">
    <citation type="submission" date="2014-02" db="EMBL/GenBank/DDBJ databases">
        <title>The genome sequence of Colletotrichum salicis CBS 607.94.</title>
        <authorList>
            <person name="Baroncelli R."/>
            <person name="Thon M.R."/>
        </authorList>
    </citation>
    <scope>NUCLEOTIDE SEQUENCE [LARGE SCALE GENOMIC DNA]</scope>
    <source>
        <strain evidence="2 3">CBS 607.94</strain>
    </source>
</reference>
<keyword evidence="1" id="KW-0812">Transmembrane</keyword>
<evidence type="ECO:0000256" key="1">
    <source>
        <dbReference type="SAM" id="Phobius"/>
    </source>
</evidence>
<dbReference type="Proteomes" id="UP000070121">
    <property type="component" value="Unassembled WGS sequence"/>
</dbReference>
<keyword evidence="1" id="KW-0472">Membrane</keyword>
<accession>A0A135V7A8</accession>
<dbReference type="AlphaFoldDB" id="A0A135V7A8"/>
<name>A0A135V7A8_9PEZI</name>